<accession>A0A8R7VFA9</accession>
<name>A0A8R7VFA9_TRIUA</name>
<organism evidence="2 3">
    <name type="scientific">Triticum urartu</name>
    <name type="common">Red wild einkorn</name>
    <name type="synonym">Crithodium urartu</name>
    <dbReference type="NCBI Taxonomy" id="4572"/>
    <lineage>
        <taxon>Eukaryota</taxon>
        <taxon>Viridiplantae</taxon>
        <taxon>Streptophyta</taxon>
        <taxon>Embryophyta</taxon>
        <taxon>Tracheophyta</taxon>
        <taxon>Spermatophyta</taxon>
        <taxon>Magnoliopsida</taxon>
        <taxon>Liliopsida</taxon>
        <taxon>Poales</taxon>
        <taxon>Poaceae</taxon>
        <taxon>BOP clade</taxon>
        <taxon>Pooideae</taxon>
        <taxon>Triticodae</taxon>
        <taxon>Triticeae</taxon>
        <taxon>Triticinae</taxon>
        <taxon>Triticum</taxon>
    </lineage>
</organism>
<keyword evidence="3" id="KW-1185">Reference proteome</keyword>
<dbReference type="AlphaFoldDB" id="A0A8R7VFA9"/>
<feature type="compositionally biased region" description="Low complexity" evidence="1">
    <location>
        <begin position="106"/>
        <end position="117"/>
    </location>
</feature>
<dbReference type="Gramene" id="TuG1812S0001468600.01.T04">
    <property type="protein sequence ID" value="TuG1812S0001468600.01.T04"/>
    <property type="gene ID" value="TuG1812S0001468600.01"/>
</dbReference>
<evidence type="ECO:0000256" key="1">
    <source>
        <dbReference type="SAM" id="MobiDB-lite"/>
    </source>
</evidence>
<feature type="region of interest" description="Disordered" evidence="1">
    <location>
        <begin position="66"/>
        <end position="117"/>
    </location>
</feature>
<feature type="region of interest" description="Disordered" evidence="1">
    <location>
        <begin position="1"/>
        <end position="40"/>
    </location>
</feature>
<dbReference type="Proteomes" id="UP000015106">
    <property type="component" value="Unassembled WGS sequence"/>
</dbReference>
<feature type="compositionally biased region" description="Basic and acidic residues" evidence="1">
    <location>
        <begin position="83"/>
        <end position="94"/>
    </location>
</feature>
<feature type="compositionally biased region" description="Pro residues" evidence="1">
    <location>
        <begin position="1"/>
        <end position="14"/>
    </location>
</feature>
<protein>
    <submittedName>
        <fullName evidence="2">Uncharacterized protein</fullName>
    </submittedName>
</protein>
<proteinExistence type="predicted"/>
<evidence type="ECO:0000313" key="3">
    <source>
        <dbReference type="Proteomes" id="UP000015106"/>
    </source>
</evidence>
<dbReference type="EnsemblPlants" id="TuG1812S0001468600.01.T04">
    <property type="protein sequence ID" value="TuG1812S0001468600.01.T04"/>
    <property type="gene ID" value="TuG1812S0001468600.01"/>
</dbReference>
<reference evidence="2" key="2">
    <citation type="submission" date="2022-06" db="UniProtKB">
        <authorList>
            <consortium name="EnsemblPlants"/>
        </authorList>
    </citation>
    <scope>IDENTIFICATION</scope>
</reference>
<reference evidence="3" key="1">
    <citation type="journal article" date="2013" name="Nature">
        <title>Draft genome of the wheat A-genome progenitor Triticum urartu.</title>
        <authorList>
            <person name="Ling H.Q."/>
            <person name="Zhao S."/>
            <person name="Liu D."/>
            <person name="Wang J."/>
            <person name="Sun H."/>
            <person name="Zhang C."/>
            <person name="Fan H."/>
            <person name="Li D."/>
            <person name="Dong L."/>
            <person name="Tao Y."/>
            <person name="Gao C."/>
            <person name="Wu H."/>
            <person name="Li Y."/>
            <person name="Cui Y."/>
            <person name="Guo X."/>
            <person name="Zheng S."/>
            <person name="Wang B."/>
            <person name="Yu K."/>
            <person name="Liang Q."/>
            <person name="Yang W."/>
            <person name="Lou X."/>
            <person name="Chen J."/>
            <person name="Feng M."/>
            <person name="Jian J."/>
            <person name="Zhang X."/>
            <person name="Luo G."/>
            <person name="Jiang Y."/>
            <person name="Liu J."/>
            <person name="Wang Z."/>
            <person name="Sha Y."/>
            <person name="Zhang B."/>
            <person name="Wu H."/>
            <person name="Tang D."/>
            <person name="Shen Q."/>
            <person name="Xue P."/>
            <person name="Zou S."/>
            <person name="Wang X."/>
            <person name="Liu X."/>
            <person name="Wang F."/>
            <person name="Yang Y."/>
            <person name="An X."/>
            <person name="Dong Z."/>
            <person name="Zhang K."/>
            <person name="Zhang X."/>
            <person name="Luo M.C."/>
            <person name="Dvorak J."/>
            <person name="Tong Y."/>
            <person name="Wang J."/>
            <person name="Yang H."/>
            <person name="Li Z."/>
            <person name="Wang D."/>
            <person name="Zhang A."/>
            <person name="Wang J."/>
        </authorList>
    </citation>
    <scope>NUCLEOTIDE SEQUENCE</scope>
    <source>
        <strain evidence="3">cv. G1812</strain>
    </source>
</reference>
<sequence>CQARTPPPPAPPTGRPSSVRVFHPHQKSPSLASHGSLRAAAHQKEALVLPDAAFLKHLCAPKVNATQLLPPATPPTGASGSEGTRRQRVGDKCTGDQLPGKCWNRASKGSSLLLASL</sequence>
<evidence type="ECO:0000313" key="2">
    <source>
        <dbReference type="EnsemblPlants" id="TuG1812S0001468600.01.T04"/>
    </source>
</evidence>